<evidence type="ECO:0000313" key="5">
    <source>
        <dbReference type="Proteomes" id="UP000444721"/>
    </source>
</evidence>
<dbReference type="PANTHER" id="PTHR14187:SF5">
    <property type="entry name" value="HEAT SHOCK 70 KDA PROTEIN 12A"/>
    <property type="match status" value="1"/>
</dbReference>
<proteinExistence type="predicted"/>
<evidence type="ECO:0000256" key="3">
    <source>
        <dbReference type="SAM" id="MobiDB-lite"/>
    </source>
</evidence>
<dbReference type="GeneID" id="68109472"/>
<feature type="compositionally biased region" description="Acidic residues" evidence="3">
    <location>
        <begin position="81"/>
        <end position="92"/>
    </location>
</feature>
<evidence type="ECO:0000256" key="2">
    <source>
        <dbReference type="ARBA" id="ARBA00022840"/>
    </source>
</evidence>
<dbReference type="InterPro" id="IPR043129">
    <property type="entry name" value="ATPase_NBD"/>
</dbReference>
<protein>
    <submittedName>
        <fullName evidence="4">Uncharacterized protein</fullName>
    </submittedName>
</protein>
<name>A0A6A5BVX9_NAEFO</name>
<dbReference type="AlphaFoldDB" id="A0A6A5BVX9"/>
<sequence>MLKHDPVRLKTKKRFVVGVDFGSTGSGFAIALVNGDDIFSPKTYECAPNETYRKNLSAIMYDRGVRFQYGFRAQNTHFYADDDDDKESSDGEEATRSTSSAPSLISAKSFEEKDRREYFTDLKLKFMQNPESEYVVDRVTLTKKSIVDIIADYLAMLLEHIMQLLHNADSSATMQDIRWCFSVPSHYDEKKIHLMREIAYKAKYISNVNAPEDDFMIVTEPEAASIYCLKNMAQMKKGVKEGETFMIMDAGGGTVDITCYEMKKGRLRELTIQNGNICGSKKLDEEFMKVLDENLDSGFITFKRDFPESLLKLLQYWEDKKRNVKVMDKIKVEAPPAMDKVDNAYPSSGFFNKTRRGNNISLSKEHVQRIFDKVVPNILRLVDDQVEQFKKENRDRKVDYLFMVGGLSDNLYLQDMIKTQYGSMFKDIVFPTCSGNSVIQGGALLGKDPSLIRSRRAKLTYGISVMDDFDPEHHPESKYYYEGGRHLCKDIFEVFVERGQEVDEDHTIQKEYDAVNDHVTIRLFSSPYKAKDVPFVDTVGRIQHLEDIIIPFPDKTSNDKRIIVKMQFGKAEILITAENAQGQKKEVQKKFEQESLSLIK</sequence>
<dbReference type="PANTHER" id="PTHR14187">
    <property type="entry name" value="ALPHA KINASE/ELONGATION FACTOR 2 KINASE"/>
    <property type="match status" value="1"/>
</dbReference>
<comment type="caution">
    <text evidence="4">The sequence shown here is derived from an EMBL/GenBank/DDBJ whole genome shotgun (WGS) entry which is preliminary data.</text>
</comment>
<accession>A0A6A5BVX9</accession>
<dbReference type="SUPFAM" id="SSF53067">
    <property type="entry name" value="Actin-like ATPase domain"/>
    <property type="match status" value="2"/>
</dbReference>
<dbReference type="EMBL" id="VFQX01000029">
    <property type="protein sequence ID" value="KAF0978434.1"/>
    <property type="molecule type" value="Genomic_DNA"/>
</dbReference>
<dbReference type="GO" id="GO:0005524">
    <property type="term" value="F:ATP binding"/>
    <property type="evidence" value="ECO:0007669"/>
    <property type="project" value="UniProtKB-KW"/>
</dbReference>
<dbReference type="VEuPathDB" id="AmoebaDB:NF0103620"/>
<organism evidence="4 5">
    <name type="scientific">Naegleria fowleri</name>
    <name type="common">Brain eating amoeba</name>
    <dbReference type="NCBI Taxonomy" id="5763"/>
    <lineage>
        <taxon>Eukaryota</taxon>
        <taxon>Discoba</taxon>
        <taxon>Heterolobosea</taxon>
        <taxon>Tetramitia</taxon>
        <taxon>Eutetramitia</taxon>
        <taxon>Vahlkampfiidae</taxon>
        <taxon>Naegleria</taxon>
    </lineage>
</organism>
<dbReference type="Gene3D" id="3.30.420.40">
    <property type="match status" value="2"/>
</dbReference>
<dbReference type="VEuPathDB" id="AmoebaDB:NfTy_043010"/>
<dbReference type="InterPro" id="IPR013126">
    <property type="entry name" value="Hsp_70_fam"/>
</dbReference>
<keyword evidence="1" id="KW-0547">Nucleotide-binding</keyword>
<dbReference type="Pfam" id="PF00012">
    <property type="entry name" value="HSP70"/>
    <property type="match status" value="1"/>
</dbReference>
<dbReference type="GO" id="GO:0140662">
    <property type="term" value="F:ATP-dependent protein folding chaperone"/>
    <property type="evidence" value="ECO:0007669"/>
    <property type="project" value="InterPro"/>
</dbReference>
<gene>
    <name evidence="4" type="ORF">FDP41_002254</name>
</gene>
<evidence type="ECO:0000313" key="4">
    <source>
        <dbReference type="EMBL" id="KAF0978434.1"/>
    </source>
</evidence>
<dbReference type="VEuPathDB" id="AmoebaDB:FDP41_002254"/>
<dbReference type="OMA" id="MEREMMH"/>
<dbReference type="RefSeq" id="XP_044563147.1">
    <property type="nucleotide sequence ID" value="XM_044705428.1"/>
</dbReference>
<feature type="region of interest" description="Disordered" evidence="3">
    <location>
        <begin position="80"/>
        <end position="106"/>
    </location>
</feature>
<dbReference type="Proteomes" id="UP000444721">
    <property type="component" value="Unassembled WGS sequence"/>
</dbReference>
<dbReference type="OrthoDB" id="2963168at2759"/>
<reference evidence="4 5" key="1">
    <citation type="journal article" date="2019" name="Sci. Rep.">
        <title>Nanopore sequencing improves the draft genome of the human pathogenic amoeba Naegleria fowleri.</title>
        <authorList>
            <person name="Liechti N."/>
            <person name="Schurch N."/>
            <person name="Bruggmann R."/>
            <person name="Wittwer M."/>
        </authorList>
    </citation>
    <scope>NUCLEOTIDE SEQUENCE [LARGE SCALE GENOMIC DNA]</scope>
    <source>
        <strain evidence="4 5">ATCC 30894</strain>
    </source>
</reference>
<keyword evidence="2" id="KW-0067">ATP-binding</keyword>
<keyword evidence="5" id="KW-1185">Reference proteome</keyword>
<dbReference type="CDD" id="cd10229">
    <property type="entry name" value="ASKHA_NBD_HSP70_HSPA12"/>
    <property type="match status" value="1"/>
</dbReference>
<evidence type="ECO:0000256" key="1">
    <source>
        <dbReference type="ARBA" id="ARBA00022741"/>
    </source>
</evidence>